<dbReference type="InParanoid" id="B7FVM6"/>
<dbReference type="OrthoDB" id="49673at2759"/>
<organism evidence="2 3">
    <name type="scientific">Phaeodactylum tricornutum (strain CCAP 1055/1)</name>
    <dbReference type="NCBI Taxonomy" id="556484"/>
    <lineage>
        <taxon>Eukaryota</taxon>
        <taxon>Sar</taxon>
        <taxon>Stramenopiles</taxon>
        <taxon>Ochrophyta</taxon>
        <taxon>Bacillariophyta</taxon>
        <taxon>Bacillariophyceae</taxon>
        <taxon>Bacillariophycidae</taxon>
        <taxon>Naviculales</taxon>
        <taxon>Phaeodactylaceae</taxon>
        <taxon>Phaeodactylum</taxon>
    </lineage>
</organism>
<feature type="region of interest" description="Disordered" evidence="1">
    <location>
        <begin position="745"/>
        <end position="783"/>
    </location>
</feature>
<feature type="compositionally biased region" description="Polar residues" evidence="1">
    <location>
        <begin position="138"/>
        <end position="147"/>
    </location>
</feature>
<feature type="region of interest" description="Disordered" evidence="1">
    <location>
        <begin position="1102"/>
        <end position="1131"/>
    </location>
</feature>
<dbReference type="EMBL" id="CM000608">
    <property type="protein sequence ID" value="EEC49430.1"/>
    <property type="molecule type" value="Genomic_DNA"/>
</dbReference>
<dbReference type="AlphaFoldDB" id="B7FVM6"/>
<feature type="compositionally biased region" description="Basic and acidic residues" evidence="1">
    <location>
        <begin position="692"/>
        <end position="702"/>
    </location>
</feature>
<feature type="compositionally biased region" description="Polar residues" evidence="1">
    <location>
        <begin position="219"/>
        <end position="230"/>
    </location>
</feature>
<evidence type="ECO:0000313" key="2">
    <source>
        <dbReference type="EMBL" id="EEC49430.1"/>
    </source>
</evidence>
<feature type="compositionally biased region" description="Polar residues" evidence="1">
    <location>
        <begin position="68"/>
        <end position="78"/>
    </location>
</feature>
<dbReference type="HOGENOM" id="CLU_279840_0_0_1"/>
<feature type="compositionally biased region" description="Low complexity" evidence="1">
    <location>
        <begin position="254"/>
        <end position="288"/>
    </location>
</feature>
<feature type="compositionally biased region" description="Polar residues" evidence="1">
    <location>
        <begin position="547"/>
        <end position="561"/>
    </location>
</feature>
<feature type="region of interest" description="Disordered" evidence="1">
    <location>
        <begin position="130"/>
        <end position="188"/>
    </location>
</feature>
<feature type="region of interest" description="Disordered" evidence="1">
    <location>
        <begin position="1"/>
        <end position="30"/>
    </location>
</feature>
<feature type="compositionally biased region" description="Polar residues" evidence="1">
    <location>
        <begin position="495"/>
        <end position="513"/>
    </location>
</feature>
<dbReference type="eggNOG" id="ENOG502SW74">
    <property type="taxonomic scope" value="Eukaryota"/>
</dbReference>
<name>B7FVM6_PHATC</name>
<feature type="region of interest" description="Disordered" evidence="1">
    <location>
        <begin position="321"/>
        <end position="378"/>
    </location>
</feature>
<feature type="compositionally biased region" description="Polar residues" evidence="1">
    <location>
        <begin position="168"/>
        <end position="187"/>
    </location>
</feature>
<feature type="region of interest" description="Disordered" evidence="1">
    <location>
        <begin position="495"/>
        <end position="561"/>
    </location>
</feature>
<feature type="region of interest" description="Disordered" evidence="1">
    <location>
        <begin position="214"/>
        <end position="290"/>
    </location>
</feature>
<dbReference type="RefSeq" id="XP_002178732.1">
    <property type="nucleotide sequence ID" value="XM_002178696.1"/>
</dbReference>
<dbReference type="Proteomes" id="UP000000759">
    <property type="component" value="Chromosome 5"/>
</dbReference>
<feature type="compositionally biased region" description="Basic and acidic residues" evidence="1">
    <location>
        <begin position="1120"/>
        <end position="1131"/>
    </location>
</feature>
<proteinExistence type="predicted"/>
<feature type="compositionally biased region" description="Polar residues" evidence="1">
    <location>
        <begin position="96"/>
        <end position="105"/>
    </location>
</feature>
<evidence type="ECO:0000256" key="1">
    <source>
        <dbReference type="SAM" id="MobiDB-lite"/>
    </source>
</evidence>
<gene>
    <name evidence="2" type="ORF">PHATRDRAFT_44785</name>
</gene>
<dbReference type="GeneID" id="7199746"/>
<feature type="compositionally biased region" description="Basic and acidic residues" evidence="1">
    <location>
        <begin position="81"/>
        <end position="94"/>
    </location>
</feature>
<evidence type="ECO:0000313" key="3">
    <source>
        <dbReference type="Proteomes" id="UP000000759"/>
    </source>
</evidence>
<dbReference type="PaxDb" id="2850-Phatr44785"/>
<keyword evidence="3" id="KW-1185">Reference proteome</keyword>
<dbReference type="KEGG" id="pti:PHATRDRAFT_44785"/>
<feature type="compositionally biased region" description="Polar residues" evidence="1">
    <location>
        <begin position="42"/>
        <end position="58"/>
    </location>
</feature>
<reference evidence="2 3" key="1">
    <citation type="journal article" date="2008" name="Nature">
        <title>The Phaeodactylum genome reveals the evolutionary history of diatom genomes.</title>
        <authorList>
            <person name="Bowler C."/>
            <person name="Allen A.E."/>
            <person name="Badger J.H."/>
            <person name="Grimwood J."/>
            <person name="Jabbari K."/>
            <person name="Kuo A."/>
            <person name="Maheswari U."/>
            <person name="Martens C."/>
            <person name="Maumus F."/>
            <person name="Otillar R.P."/>
            <person name="Rayko E."/>
            <person name="Salamov A."/>
            <person name="Vandepoele K."/>
            <person name="Beszteri B."/>
            <person name="Gruber A."/>
            <person name="Heijde M."/>
            <person name="Katinka M."/>
            <person name="Mock T."/>
            <person name="Valentin K."/>
            <person name="Verret F."/>
            <person name="Berges J.A."/>
            <person name="Brownlee C."/>
            <person name="Cadoret J.P."/>
            <person name="Chiovitti A."/>
            <person name="Choi C.J."/>
            <person name="Coesel S."/>
            <person name="De Martino A."/>
            <person name="Detter J.C."/>
            <person name="Durkin C."/>
            <person name="Falciatore A."/>
            <person name="Fournet J."/>
            <person name="Haruta M."/>
            <person name="Huysman M.J."/>
            <person name="Jenkins B.D."/>
            <person name="Jiroutova K."/>
            <person name="Jorgensen R.E."/>
            <person name="Joubert Y."/>
            <person name="Kaplan A."/>
            <person name="Kroger N."/>
            <person name="Kroth P.G."/>
            <person name="La Roche J."/>
            <person name="Lindquist E."/>
            <person name="Lommer M."/>
            <person name="Martin-Jezequel V."/>
            <person name="Lopez P.J."/>
            <person name="Lucas S."/>
            <person name="Mangogna M."/>
            <person name="McGinnis K."/>
            <person name="Medlin L.K."/>
            <person name="Montsant A."/>
            <person name="Oudot-Le Secq M.P."/>
            <person name="Napoli C."/>
            <person name="Obornik M."/>
            <person name="Parker M.S."/>
            <person name="Petit J.L."/>
            <person name="Porcel B.M."/>
            <person name="Poulsen N."/>
            <person name="Robison M."/>
            <person name="Rychlewski L."/>
            <person name="Rynearson T.A."/>
            <person name="Schmutz J."/>
            <person name="Shapiro H."/>
            <person name="Siaut M."/>
            <person name="Stanley M."/>
            <person name="Sussman M.R."/>
            <person name="Taylor A.R."/>
            <person name="Vardi A."/>
            <person name="von Dassow P."/>
            <person name="Vyverman W."/>
            <person name="Willis A."/>
            <person name="Wyrwicz L.S."/>
            <person name="Rokhsar D.S."/>
            <person name="Weissenbach J."/>
            <person name="Armbrust E.V."/>
            <person name="Green B.R."/>
            <person name="Van de Peer Y."/>
            <person name="Grigoriev I.V."/>
        </authorList>
    </citation>
    <scope>NUCLEOTIDE SEQUENCE [LARGE SCALE GENOMIC DNA]</scope>
    <source>
        <strain evidence="2 3">CCAP 1055/1</strain>
    </source>
</reference>
<protein>
    <submittedName>
        <fullName evidence="2">Uncharacterized protein</fullName>
    </submittedName>
</protein>
<feature type="region of interest" description="Disordered" evidence="1">
    <location>
        <begin position="642"/>
        <end position="712"/>
    </location>
</feature>
<accession>B7FVM6</accession>
<feature type="region of interest" description="Disordered" evidence="1">
    <location>
        <begin position="42"/>
        <end position="117"/>
    </location>
</feature>
<sequence>MNQSERLSQEKETRNLDGANSGVVPIDGDRLPEDAVLEALPANTQSLIQQTPEDQSLHPNCHHLPLTENDQVRSNNFVETIRSKPDQEEVRDAEATPQNQQQTLPTAPPDLTRPDTWVPDQAKIQAHNLLSPAPASTDAKSTFSDSPIQGGIESSGPTPTPQIMDPPSATQPVLSETTSAQQANSLQEGKGYLKSPAAVDRSLVTDVDAQLALEKPSQEQKTTPLQNQAPLPSPQDAQLPRAQSSQQLPPLVPTPQIQQTAQPQQLPNQTESGAVQQPQGGSVVQPGASSRVGHTPIVQMQATSGHVVKKKKGRFSLLQNTAASTPLPDPSVGVQTQGTSGPRPVKNPVNNRDRSWSNTSNTSNQTNQPEGTTPQITKKKGRFVLTTMAPQAMVGVPVQAVMTPMDNATFASEGSGNFAVDSQVGHSYPYAATSSLVVVAPAPQFVQHQVLYTADMQPTEQALPPPSSFQQQLHGINAMDPTQVNSSLHQPVDSTRLQNHQISGTPPLQNSGPNRYDLVSTEITSGAEEAEKIKPGRPKNATHARKSSSASGTGRQTSAGYSGQAGLGKVFHFLDQMRLEVTNAERTIKSLQSDSKFLREKNKELEAKLRETERKLSHEKAVREAIELKNRALRKKLRSLKADSNTGDGVNVDGDTTERKGNFSRTNSSDSHGLEGLNINTSPSFGCVNEGSDTHIVSDKTNDSGNEGLEGIHEGNDLVESAREALAGAQRRGSTASVVEDFYAASRQSSMTPPRDLASKGNGNASRRSSGCRHQLSNGGGSLQDSVLDVDLNLAGANSQRTAARQDLATSEGISEAPIGNNISSPPAPQPLFNATTSTHGQHQSQNQRVNHTIVESVGSMHQRTAASEFDPLYTASTHSNESENGTKSAFLATTDYFDPLRSLQQNQHENRIDVADSDQRSAQATPIVVMGQHEMAAPLVGLTSTGNSDSMPFYTQQRLQDVASSQSIAELSGNQDLRQVRKSGSFQDLQQPMFLVPQQEFNGMQDNQHHQLMPVQQHVVHIPGTEIPQNLSWSQQNQWSQQQSHMYTQQPLTQYHHTPQTMPHQPMRQNSYLHSVGQPQATFPYSNESNKSTSANAREGQLVANDPFDEIQSSYSGRKQSERKKGDDSTRTGFCIPCTFICGRYCVTTLHGGSTDSVVTKGKPASVQMAVPRPL</sequence>
<feature type="compositionally biased region" description="Low complexity" evidence="1">
    <location>
        <begin position="357"/>
        <end position="368"/>
    </location>
</feature>
<feature type="compositionally biased region" description="Basic residues" evidence="1">
    <location>
        <begin position="535"/>
        <end position="546"/>
    </location>
</feature>
<reference evidence="3" key="2">
    <citation type="submission" date="2008-08" db="EMBL/GenBank/DDBJ databases">
        <authorList>
            <consortium name="Diatom Consortium"/>
            <person name="Grigoriev I."/>
            <person name="Grimwood J."/>
            <person name="Kuo A."/>
            <person name="Otillar R.P."/>
            <person name="Salamov A."/>
            <person name="Detter J.C."/>
            <person name="Lindquist E."/>
            <person name="Shapiro H."/>
            <person name="Lucas S."/>
            <person name="Glavina del Rio T."/>
            <person name="Pitluck S."/>
            <person name="Rokhsar D."/>
            <person name="Bowler C."/>
        </authorList>
    </citation>
    <scope>GENOME REANNOTATION</scope>
    <source>
        <strain evidence="3">CCAP 1055/1</strain>
    </source>
</reference>